<dbReference type="PANTHER" id="PTHR24419">
    <property type="entry name" value="INTERLEUKIN-1 RECEPTOR-ASSOCIATED KINASE"/>
    <property type="match status" value="1"/>
</dbReference>
<dbReference type="GO" id="GO:0000278">
    <property type="term" value="P:mitotic cell cycle"/>
    <property type="evidence" value="ECO:0007669"/>
    <property type="project" value="TreeGrafter"/>
</dbReference>
<evidence type="ECO:0000256" key="2">
    <source>
        <dbReference type="ARBA" id="ARBA00022527"/>
    </source>
</evidence>
<comment type="catalytic activity">
    <reaction evidence="8">
        <text>L-seryl-[protein] + ATP = O-phospho-L-seryl-[protein] + ADP + H(+)</text>
        <dbReference type="Rhea" id="RHEA:17989"/>
        <dbReference type="Rhea" id="RHEA-COMP:9863"/>
        <dbReference type="Rhea" id="RHEA-COMP:11604"/>
        <dbReference type="ChEBI" id="CHEBI:15378"/>
        <dbReference type="ChEBI" id="CHEBI:29999"/>
        <dbReference type="ChEBI" id="CHEBI:30616"/>
        <dbReference type="ChEBI" id="CHEBI:83421"/>
        <dbReference type="ChEBI" id="CHEBI:456216"/>
        <dbReference type="EC" id="2.7.11.1"/>
    </reaction>
</comment>
<dbReference type="GO" id="GO:0005634">
    <property type="term" value="C:nucleus"/>
    <property type="evidence" value="ECO:0007669"/>
    <property type="project" value="TreeGrafter"/>
</dbReference>
<keyword evidence="5" id="KW-0418">Kinase</keyword>
<dbReference type="Gene3D" id="1.10.510.10">
    <property type="entry name" value="Transferase(Phosphotransferase) domain 1"/>
    <property type="match status" value="1"/>
</dbReference>
<evidence type="ECO:0000256" key="4">
    <source>
        <dbReference type="ARBA" id="ARBA00022741"/>
    </source>
</evidence>
<comment type="catalytic activity">
    <reaction evidence="7">
        <text>L-threonyl-[protein] + ATP = O-phospho-L-threonyl-[protein] + ADP + H(+)</text>
        <dbReference type="Rhea" id="RHEA:46608"/>
        <dbReference type="Rhea" id="RHEA-COMP:11060"/>
        <dbReference type="Rhea" id="RHEA-COMP:11605"/>
        <dbReference type="ChEBI" id="CHEBI:15378"/>
        <dbReference type="ChEBI" id="CHEBI:30013"/>
        <dbReference type="ChEBI" id="CHEBI:30616"/>
        <dbReference type="ChEBI" id="CHEBI:61977"/>
        <dbReference type="ChEBI" id="CHEBI:456216"/>
        <dbReference type="EC" id="2.7.11.1"/>
    </reaction>
</comment>
<keyword evidence="6" id="KW-0067">ATP-binding</keyword>
<keyword evidence="4" id="KW-0547">Nucleotide-binding</keyword>
<dbReference type="GO" id="GO:0005524">
    <property type="term" value="F:ATP binding"/>
    <property type="evidence" value="ECO:0007669"/>
    <property type="project" value="UniProtKB-KW"/>
</dbReference>
<feature type="region of interest" description="Disordered" evidence="9">
    <location>
        <begin position="137"/>
        <end position="156"/>
    </location>
</feature>
<reference evidence="12" key="1">
    <citation type="submission" date="2022-11" db="UniProtKB">
        <authorList>
            <consortium name="WormBaseParasite"/>
        </authorList>
    </citation>
    <scope>IDENTIFICATION</scope>
</reference>
<accession>A0A914QGK4</accession>
<dbReference type="EC" id="2.7.11.1" evidence="1"/>
<dbReference type="GO" id="GO:0035556">
    <property type="term" value="P:intracellular signal transduction"/>
    <property type="evidence" value="ECO:0007669"/>
    <property type="project" value="TreeGrafter"/>
</dbReference>
<feature type="domain" description="Serine/threonine-protein kinase haspin C-terminal" evidence="10">
    <location>
        <begin position="76"/>
        <end position="170"/>
    </location>
</feature>
<keyword evidence="3" id="KW-0808">Transferase</keyword>
<dbReference type="AlphaFoldDB" id="A0A914QGK4"/>
<keyword evidence="2" id="KW-0723">Serine/threonine-protein kinase</keyword>
<dbReference type="Pfam" id="PF12330">
    <property type="entry name" value="Haspin_kinase"/>
    <property type="match status" value="1"/>
</dbReference>
<keyword evidence="11" id="KW-1185">Reference proteome</keyword>
<evidence type="ECO:0000256" key="6">
    <source>
        <dbReference type="ARBA" id="ARBA00022840"/>
    </source>
</evidence>
<dbReference type="GO" id="GO:0005737">
    <property type="term" value="C:cytoplasm"/>
    <property type="evidence" value="ECO:0007669"/>
    <property type="project" value="TreeGrafter"/>
</dbReference>
<evidence type="ECO:0000256" key="7">
    <source>
        <dbReference type="ARBA" id="ARBA00047899"/>
    </source>
</evidence>
<protein>
    <recommendedName>
        <fullName evidence="1">non-specific serine/threonine protein kinase</fullName>
        <ecNumber evidence="1">2.7.11.1</ecNumber>
    </recommendedName>
</protein>
<evidence type="ECO:0000256" key="3">
    <source>
        <dbReference type="ARBA" id="ARBA00022679"/>
    </source>
</evidence>
<proteinExistence type="predicted"/>
<dbReference type="SMART" id="SM01331">
    <property type="entry name" value="DUF3635"/>
    <property type="match status" value="1"/>
</dbReference>
<feature type="compositionally biased region" description="Basic and acidic residues" evidence="9">
    <location>
        <begin position="140"/>
        <end position="156"/>
    </location>
</feature>
<dbReference type="Proteomes" id="UP000887578">
    <property type="component" value="Unplaced"/>
</dbReference>
<evidence type="ECO:0000313" key="11">
    <source>
        <dbReference type="Proteomes" id="UP000887578"/>
    </source>
</evidence>
<evidence type="ECO:0000256" key="1">
    <source>
        <dbReference type="ARBA" id="ARBA00012513"/>
    </source>
</evidence>
<evidence type="ECO:0000256" key="5">
    <source>
        <dbReference type="ARBA" id="ARBA00022777"/>
    </source>
</evidence>
<dbReference type="PANTHER" id="PTHR24419:SF18">
    <property type="entry name" value="SERINE_THREONINE-PROTEIN KINASE HASPIN"/>
    <property type="match status" value="1"/>
</dbReference>
<sequence>MGEEMVELEHRDAHVSNILIENTKEEEIEFTINGKKWAVKTMKIMIKFIDFGKSRLRNGDEILFCNDWHIESNGSNGTEEPRELHYEIYPRMNEITGGNWKDYHPGTNVLWLGYLIEILTRFNSSGSDSECLPTEAFQKASEKKQNDEDIRKEREERKEIAEEFHAAIKKCTTAGEFFSKLTASKYFNSFFKSF</sequence>
<name>A0A914QGK4_9BILA</name>
<organism evidence="11 12">
    <name type="scientific">Panagrolaimus davidi</name>
    <dbReference type="NCBI Taxonomy" id="227884"/>
    <lineage>
        <taxon>Eukaryota</taxon>
        <taxon>Metazoa</taxon>
        <taxon>Ecdysozoa</taxon>
        <taxon>Nematoda</taxon>
        <taxon>Chromadorea</taxon>
        <taxon>Rhabditida</taxon>
        <taxon>Tylenchina</taxon>
        <taxon>Panagrolaimomorpha</taxon>
        <taxon>Panagrolaimoidea</taxon>
        <taxon>Panagrolaimidae</taxon>
        <taxon>Panagrolaimus</taxon>
    </lineage>
</organism>
<dbReference type="GO" id="GO:0072354">
    <property type="term" value="F:histone H3T3 kinase activity"/>
    <property type="evidence" value="ECO:0007669"/>
    <property type="project" value="TreeGrafter"/>
</dbReference>
<dbReference type="WBParaSite" id="PDA_v2.g30548.t1">
    <property type="protein sequence ID" value="PDA_v2.g30548.t1"/>
    <property type="gene ID" value="PDA_v2.g30548"/>
</dbReference>
<evidence type="ECO:0000313" key="12">
    <source>
        <dbReference type="WBParaSite" id="PDA_v2.g30548.t1"/>
    </source>
</evidence>
<evidence type="ECO:0000256" key="9">
    <source>
        <dbReference type="SAM" id="MobiDB-lite"/>
    </source>
</evidence>
<evidence type="ECO:0000256" key="8">
    <source>
        <dbReference type="ARBA" id="ARBA00048679"/>
    </source>
</evidence>
<evidence type="ECO:0000259" key="10">
    <source>
        <dbReference type="SMART" id="SM01331"/>
    </source>
</evidence>
<dbReference type="InterPro" id="IPR024604">
    <property type="entry name" value="GSG2_C"/>
</dbReference>